<comment type="caution">
    <text evidence="2">The sequence shown here is derived from an EMBL/GenBank/DDBJ whole genome shotgun (WGS) entry which is preliminary data.</text>
</comment>
<evidence type="ECO:0000313" key="2">
    <source>
        <dbReference type="EMBL" id="OIT33189.1"/>
    </source>
</evidence>
<feature type="compositionally biased region" description="Polar residues" evidence="1">
    <location>
        <begin position="172"/>
        <end position="184"/>
    </location>
</feature>
<name>A0A314KWP8_NICAT</name>
<accession>A0A314KWP8</accession>
<dbReference type="AlphaFoldDB" id="A0A314KWP8"/>
<gene>
    <name evidence="2" type="ORF">A4A49_57662</name>
</gene>
<keyword evidence="3" id="KW-1185">Reference proteome</keyword>
<dbReference type="Gramene" id="OIT33189">
    <property type="protein sequence ID" value="OIT33189"/>
    <property type="gene ID" value="A4A49_57662"/>
</dbReference>
<dbReference type="EMBL" id="MJEQ01000924">
    <property type="protein sequence ID" value="OIT33189.1"/>
    <property type="molecule type" value="Genomic_DNA"/>
</dbReference>
<proteinExistence type="predicted"/>
<reference evidence="2" key="1">
    <citation type="submission" date="2016-11" db="EMBL/GenBank/DDBJ databases">
        <title>The genome of Nicotiana attenuata.</title>
        <authorList>
            <person name="Xu S."/>
            <person name="Brockmoeller T."/>
            <person name="Gaquerel E."/>
            <person name="Navarro A."/>
            <person name="Kuhl H."/>
            <person name="Gase K."/>
            <person name="Ling Z."/>
            <person name="Zhou W."/>
            <person name="Kreitzer C."/>
            <person name="Stanke M."/>
            <person name="Tang H."/>
            <person name="Lyons E."/>
            <person name="Pandey P."/>
            <person name="Pandey S.P."/>
            <person name="Timmermann B."/>
            <person name="Baldwin I.T."/>
        </authorList>
    </citation>
    <scope>NUCLEOTIDE SEQUENCE [LARGE SCALE GENOMIC DNA]</scope>
    <source>
        <strain evidence="2">UT</strain>
    </source>
</reference>
<sequence length="199" mass="21150">MQVCRQQQTLNLQPGNHKTVAIVNLMTVANASVDHAIGKDLELTEDKGVKYHVVGQGSDVIKPLNTIVVSTHATVLVDVADVSPAPNGSDCVTASRLCGPRTADAKTAGHYILKGVRDFEATTGTVVTTTANAIVPVANKFAVLDKDVEDTAQNKQVTVVEDSRAVQKKARNSPTSARKQVTKSPTKKLNREQSPGSVK</sequence>
<dbReference type="Proteomes" id="UP000187609">
    <property type="component" value="Unassembled WGS sequence"/>
</dbReference>
<feature type="region of interest" description="Disordered" evidence="1">
    <location>
        <begin position="159"/>
        <end position="199"/>
    </location>
</feature>
<evidence type="ECO:0000313" key="3">
    <source>
        <dbReference type="Proteomes" id="UP000187609"/>
    </source>
</evidence>
<organism evidence="2 3">
    <name type="scientific">Nicotiana attenuata</name>
    <name type="common">Coyote tobacco</name>
    <dbReference type="NCBI Taxonomy" id="49451"/>
    <lineage>
        <taxon>Eukaryota</taxon>
        <taxon>Viridiplantae</taxon>
        <taxon>Streptophyta</taxon>
        <taxon>Embryophyta</taxon>
        <taxon>Tracheophyta</taxon>
        <taxon>Spermatophyta</taxon>
        <taxon>Magnoliopsida</taxon>
        <taxon>eudicotyledons</taxon>
        <taxon>Gunneridae</taxon>
        <taxon>Pentapetalae</taxon>
        <taxon>asterids</taxon>
        <taxon>lamiids</taxon>
        <taxon>Solanales</taxon>
        <taxon>Solanaceae</taxon>
        <taxon>Nicotianoideae</taxon>
        <taxon>Nicotianeae</taxon>
        <taxon>Nicotiana</taxon>
    </lineage>
</organism>
<protein>
    <submittedName>
        <fullName evidence="2">Uncharacterized protein</fullName>
    </submittedName>
</protein>
<evidence type="ECO:0000256" key="1">
    <source>
        <dbReference type="SAM" id="MobiDB-lite"/>
    </source>
</evidence>